<keyword evidence="1 4" id="KW-0662">Pyridine nucleotide biosynthesis</keyword>
<comment type="subunit">
    <text evidence="4">Homodimer.</text>
</comment>
<dbReference type="SUPFAM" id="SSF53383">
    <property type="entry name" value="PLP-dependent transferases"/>
    <property type="match status" value="1"/>
</dbReference>
<dbReference type="InterPro" id="IPR015424">
    <property type="entry name" value="PyrdxlP-dep_Trfase"/>
</dbReference>
<gene>
    <name evidence="5" type="ORF">ACFQVC_23000</name>
</gene>
<comment type="function">
    <text evidence="4">Catalyzes the cleavage of L-kynurenine (L-Kyn) and L-3-hydroxykynurenine (L-3OHKyn) into anthranilic acid (AA) and 3-hydroxyanthranilic acid (3-OHAA), respectively.</text>
</comment>
<comment type="catalytic activity">
    <reaction evidence="4">
        <text>3-hydroxy-L-kynurenine + H2O = 3-hydroxyanthranilate + L-alanine + H(+)</text>
        <dbReference type="Rhea" id="RHEA:25143"/>
        <dbReference type="ChEBI" id="CHEBI:15377"/>
        <dbReference type="ChEBI" id="CHEBI:15378"/>
        <dbReference type="ChEBI" id="CHEBI:36559"/>
        <dbReference type="ChEBI" id="CHEBI:57972"/>
        <dbReference type="ChEBI" id="CHEBI:58125"/>
        <dbReference type="EC" id="3.7.1.3"/>
    </reaction>
</comment>
<dbReference type="EC" id="3.7.1.3" evidence="4"/>
<keyword evidence="2 4" id="KW-0378">Hydrolase</keyword>
<evidence type="ECO:0000256" key="3">
    <source>
        <dbReference type="ARBA" id="ARBA00022898"/>
    </source>
</evidence>
<dbReference type="InterPro" id="IPR015422">
    <property type="entry name" value="PyrdxlP-dep_Trfase_small"/>
</dbReference>
<dbReference type="RefSeq" id="WP_381833387.1">
    <property type="nucleotide sequence ID" value="NZ_JBHTCF010000010.1"/>
</dbReference>
<dbReference type="PIRSF" id="PIRSF038800">
    <property type="entry name" value="KYNU"/>
    <property type="match status" value="1"/>
</dbReference>
<dbReference type="PANTHER" id="PTHR14084:SF0">
    <property type="entry name" value="KYNURENINASE"/>
    <property type="match status" value="1"/>
</dbReference>
<dbReference type="Proteomes" id="UP001596523">
    <property type="component" value="Unassembled WGS sequence"/>
</dbReference>
<evidence type="ECO:0000256" key="1">
    <source>
        <dbReference type="ARBA" id="ARBA00022642"/>
    </source>
</evidence>
<evidence type="ECO:0000256" key="2">
    <source>
        <dbReference type="ARBA" id="ARBA00022801"/>
    </source>
</evidence>
<name>A0ABW2JLR5_9ACTN</name>
<comment type="pathway">
    <text evidence="4">Cofactor biosynthesis; NAD(+) biosynthesis; quinolinate from L-kynurenine: step 2/3.</text>
</comment>
<dbReference type="Gene3D" id="3.90.1150.10">
    <property type="entry name" value="Aspartate Aminotransferase, domain 1"/>
    <property type="match status" value="1"/>
</dbReference>
<comment type="similarity">
    <text evidence="4">Belongs to the kynureninase family.</text>
</comment>
<dbReference type="InterPro" id="IPR010111">
    <property type="entry name" value="Kynureninase"/>
</dbReference>
<dbReference type="Gene3D" id="3.40.640.10">
    <property type="entry name" value="Type I PLP-dependent aspartate aminotransferase-like (Major domain)"/>
    <property type="match status" value="1"/>
</dbReference>
<keyword evidence="6" id="KW-1185">Reference proteome</keyword>
<protein>
    <recommendedName>
        <fullName evidence="4">Kynureninase</fullName>
        <ecNumber evidence="4">3.7.1.3</ecNumber>
    </recommendedName>
</protein>
<evidence type="ECO:0000313" key="5">
    <source>
        <dbReference type="EMBL" id="MFC7307084.1"/>
    </source>
</evidence>
<evidence type="ECO:0000313" key="6">
    <source>
        <dbReference type="Proteomes" id="UP001596523"/>
    </source>
</evidence>
<reference evidence="6" key="1">
    <citation type="journal article" date="2019" name="Int. J. Syst. Evol. Microbiol.">
        <title>The Global Catalogue of Microorganisms (GCM) 10K type strain sequencing project: providing services to taxonomists for standard genome sequencing and annotation.</title>
        <authorList>
            <consortium name="The Broad Institute Genomics Platform"/>
            <consortium name="The Broad Institute Genome Sequencing Center for Infectious Disease"/>
            <person name="Wu L."/>
            <person name="Ma J."/>
        </authorList>
    </citation>
    <scope>NUCLEOTIDE SEQUENCE [LARGE SCALE GENOMIC DNA]</scope>
    <source>
        <strain evidence="6">SYNS20</strain>
    </source>
</reference>
<dbReference type="EMBL" id="JBHTCF010000010">
    <property type="protein sequence ID" value="MFC7307084.1"/>
    <property type="molecule type" value="Genomic_DNA"/>
</dbReference>
<comment type="pathway">
    <text evidence="4">Amino-acid degradation; L-kynurenine degradation; L-alanine and anthranilate from L-kynurenine: step 1/1.</text>
</comment>
<dbReference type="Pfam" id="PF22580">
    <property type="entry name" value="KYNU_C"/>
    <property type="match status" value="1"/>
</dbReference>
<comment type="catalytic activity">
    <reaction evidence="4">
        <text>L-kynurenine + H2O = anthranilate + L-alanine + H(+)</text>
        <dbReference type="Rhea" id="RHEA:16813"/>
        <dbReference type="ChEBI" id="CHEBI:15377"/>
        <dbReference type="ChEBI" id="CHEBI:15378"/>
        <dbReference type="ChEBI" id="CHEBI:16567"/>
        <dbReference type="ChEBI" id="CHEBI:57959"/>
        <dbReference type="ChEBI" id="CHEBI:57972"/>
        <dbReference type="EC" id="3.7.1.3"/>
    </reaction>
</comment>
<evidence type="ECO:0000256" key="4">
    <source>
        <dbReference type="PIRNR" id="PIRNR038800"/>
    </source>
</evidence>
<dbReference type="PANTHER" id="PTHR14084">
    <property type="entry name" value="KYNURENINASE"/>
    <property type="match status" value="1"/>
</dbReference>
<comment type="caution">
    <text evidence="5">The sequence shown here is derived from an EMBL/GenBank/DDBJ whole genome shotgun (WGS) entry which is preliminary data.</text>
</comment>
<accession>A0ABW2JLR5</accession>
<organism evidence="5 6">
    <name type="scientific">Streptomyces monticola</name>
    <dbReference type="NCBI Taxonomy" id="2666263"/>
    <lineage>
        <taxon>Bacteria</taxon>
        <taxon>Bacillati</taxon>
        <taxon>Actinomycetota</taxon>
        <taxon>Actinomycetes</taxon>
        <taxon>Kitasatosporales</taxon>
        <taxon>Streptomycetaceae</taxon>
        <taxon>Streptomyces</taxon>
    </lineage>
</organism>
<proteinExistence type="inferred from homology"/>
<comment type="cofactor">
    <cofactor evidence="4">
        <name>pyridoxal 5'-phosphate</name>
        <dbReference type="ChEBI" id="CHEBI:597326"/>
    </cofactor>
</comment>
<dbReference type="InterPro" id="IPR015421">
    <property type="entry name" value="PyrdxlP-dep_Trfase_major"/>
</dbReference>
<keyword evidence="3 4" id="KW-0663">Pyridoxal phosphate</keyword>
<sequence length="403" mass="43703">MQDTQVAGALATTAAELDAQDELAFLRRRFHLPDEEVYCESTCLGPLPVNVPQEMARTVAQEWGRGLLSSWWEAGWWDAPRRVGDKVGRLVGAAPGRTVVGDSTTVQLFNALVAAARLRPERRTLLAPTTQFTTVRYITDSVARLLGLRVRRVAPAELSAALGAEGDDVAVLVHEAVDFRTGEAHDLAGLTRAAHAAGVVCLWDLSHGAGVLPVGLDVHDVDFAVGCTYKYLCGGPGAPAFLYVNARHQDAVDQPLPGWTGHAEPFAMRDVYHPAEGIDRGRIGTPSILSMIALEHALDAYEGVTIEQIGARGRSLTGFFLTCADELLTPQGVGVATPREPQSRAGHMAVRHPDAEDIIGRLRKRGVYADRRPPDLMRFGLHPLFCTHREVLRVVTEITEVIA</sequence>